<accession>A0A7Z0SLB2</accession>
<gene>
    <name evidence="3" type="ORF">HZU72_00745</name>
</gene>
<dbReference type="EMBL" id="JACCGK010000001">
    <property type="protein sequence ID" value="NYT70958.1"/>
    <property type="molecule type" value="Genomic_DNA"/>
</dbReference>
<dbReference type="Proteomes" id="UP000520876">
    <property type="component" value="Unassembled WGS sequence"/>
</dbReference>
<name>A0A7Z0SLB2_9GAMM</name>
<feature type="domain" description="FAD dependent oxidoreductase" evidence="2">
    <location>
        <begin position="27"/>
        <end position="381"/>
    </location>
</feature>
<dbReference type="GO" id="GO:0016491">
    <property type="term" value="F:oxidoreductase activity"/>
    <property type="evidence" value="ECO:0007669"/>
    <property type="project" value="UniProtKB-KW"/>
</dbReference>
<organism evidence="3 4">
    <name type="scientific">Vreelandella sedimenti</name>
    <dbReference type="NCBI Taxonomy" id="2729618"/>
    <lineage>
        <taxon>Bacteria</taxon>
        <taxon>Pseudomonadati</taxon>
        <taxon>Pseudomonadota</taxon>
        <taxon>Gammaproteobacteria</taxon>
        <taxon>Oceanospirillales</taxon>
        <taxon>Halomonadaceae</taxon>
        <taxon>Vreelandella</taxon>
    </lineage>
</organism>
<dbReference type="RefSeq" id="WP_180089665.1">
    <property type="nucleotide sequence ID" value="NZ_CAXAZJ010000001.1"/>
</dbReference>
<dbReference type="Gene3D" id="3.30.9.10">
    <property type="entry name" value="D-Amino Acid Oxidase, subunit A, domain 2"/>
    <property type="match status" value="1"/>
</dbReference>
<protein>
    <submittedName>
        <fullName evidence="3">FAD-binding oxidoreductase</fullName>
    </submittedName>
</protein>
<dbReference type="Gene3D" id="3.50.50.60">
    <property type="entry name" value="FAD/NAD(P)-binding domain"/>
    <property type="match status" value="1"/>
</dbReference>
<comment type="caution">
    <text evidence="3">The sequence shown here is derived from an EMBL/GenBank/DDBJ whole genome shotgun (WGS) entry which is preliminary data.</text>
</comment>
<evidence type="ECO:0000313" key="3">
    <source>
        <dbReference type="EMBL" id="NYT70958.1"/>
    </source>
</evidence>
<evidence type="ECO:0000313" key="4">
    <source>
        <dbReference type="Proteomes" id="UP000520876"/>
    </source>
</evidence>
<dbReference type="Pfam" id="PF01266">
    <property type="entry name" value="DAO"/>
    <property type="match status" value="1"/>
</dbReference>
<dbReference type="PANTHER" id="PTHR13847">
    <property type="entry name" value="SARCOSINE DEHYDROGENASE-RELATED"/>
    <property type="match status" value="1"/>
</dbReference>
<dbReference type="SUPFAM" id="SSF51905">
    <property type="entry name" value="FAD/NAD(P)-binding domain"/>
    <property type="match status" value="1"/>
</dbReference>
<dbReference type="InterPro" id="IPR036188">
    <property type="entry name" value="FAD/NAD-bd_sf"/>
</dbReference>
<evidence type="ECO:0000259" key="2">
    <source>
        <dbReference type="Pfam" id="PF01266"/>
    </source>
</evidence>
<sequence length="424" mass="46571">MQLNSYWLSTAPTFSAGQQAFTQEHYDVAVVGGGFTGLSAARTLARGGARVALLEASQLIGEASGRNGGQCNTGVAQDYASLVEQFGRERAIAHYTTYAEAVSSVEQVIAEETINCDYLRHGKLKLAAKPEHYDKLARTCDAIRRDVDSGVEMLSATAVREEVDSPLYYGGLLQHNGGQMHMGRFGIGLAEAAASHGAHLFEHTPMTRLTREKSAYRLGTPSGDIRAENVLLATGASQTGPLSWFRRRLVPVGSFIVVTEPLSAAQCAQFLPQRRSYVTSRIVGHYFRLTADNRLLFGGRARFAMSGSQSDAKSGEILRRGLEEAFPQLKGVRLDYCWGGLVDMSKDRFPHAGQHNGMYYAMGYSGHGVQMSVHMGHVLGDVILGNRQNHPWQDTKWPAIPGHFGKPWFLPLVGSWYRLQDRLH</sequence>
<dbReference type="GO" id="GO:0005737">
    <property type="term" value="C:cytoplasm"/>
    <property type="evidence" value="ECO:0007669"/>
    <property type="project" value="TreeGrafter"/>
</dbReference>
<evidence type="ECO:0000256" key="1">
    <source>
        <dbReference type="ARBA" id="ARBA00023002"/>
    </source>
</evidence>
<dbReference type="InterPro" id="IPR006076">
    <property type="entry name" value="FAD-dep_OxRdtase"/>
</dbReference>
<dbReference type="PANTHER" id="PTHR13847:SF281">
    <property type="entry name" value="FAD DEPENDENT OXIDOREDUCTASE DOMAIN-CONTAINING PROTEIN"/>
    <property type="match status" value="1"/>
</dbReference>
<dbReference type="AlphaFoldDB" id="A0A7Z0SLB2"/>
<keyword evidence="1" id="KW-0560">Oxidoreductase</keyword>
<keyword evidence="4" id="KW-1185">Reference proteome</keyword>
<reference evidence="3 4" key="1">
    <citation type="submission" date="2020-07" db="EMBL/GenBank/DDBJ databases">
        <title>Halomonas sp. QX-2 draft genome sequence.</title>
        <authorList>
            <person name="Qiu X."/>
        </authorList>
    </citation>
    <scope>NUCLEOTIDE SEQUENCE [LARGE SCALE GENOMIC DNA]</scope>
    <source>
        <strain evidence="3 4">QX-2</strain>
    </source>
</reference>
<proteinExistence type="predicted"/>